<feature type="region of interest" description="Disordered" evidence="1">
    <location>
        <begin position="123"/>
        <end position="159"/>
    </location>
</feature>
<feature type="compositionally biased region" description="Low complexity" evidence="1">
    <location>
        <begin position="145"/>
        <end position="159"/>
    </location>
</feature>
<keyword evidence="2" id="KW-0732">Signal</keyword>
<evidence type="ECO:0000313" key="3">
    <source>
        <dbReference type="EMBL" id="OGG59714.1"/>
    </source>
</evidence>
<organism evidence="3 4">
    <name type="scientific">Candidatus Kaiserbacteria bacterium RIFCSPHIGHO2_01_FULL_56_24</name>
    <dbReference type="NCBI Taxonomy" id="1798487"/>
    <lineage>
        <taxon>Bacteria</taxon>
        <taxon>Candidatus Kaiseribacteriota</taxon>
    </lineage>
</organism>
<feature type="compositionally biased region" description="Gly residues" evidence="1">
    <location>
        <begin position="132"/>
        <end position="144"/>
    </location>
</feature>
<dbReference type="AlphaFoldDB" id="A0A1F6DE71"/>
<dbReference type="Proteomes" id="UP000176377">
    <property type="component" value="Unassembled WGS sequence"/>
</dbReference>
<feature type="compositionally biased region" description="Low complexity" evidence="1">
    <location>
        <begin position="59"/>
        <end position="82"/>
    </location>
</feature>
<dbReference type="EMBL" id="MFLA01000016">
    <property type="protein sequence ID" value="OGG59714.1"/>
    <property type="molecule type" value="Genomic_DNA"/>
</dbReference>
<feature type="compositionally biased region" description="Gly residues" evidence="1">
    <location>
        <begin position="48"/>
        <end position="58"/>
    </location>
</feature>
<feature type="signal peptide" evidence="2">
    <location>
        <begin position="1"/>
        <end position="21"/>
    </location>
</feature>
<evidence type="ECO:0000256" key="2">
    <source>
        <dbReference type="SAM" id="SignalP"/>
    </source>
</evidence>
<accession>A0A1F6DE71</accession>
<feature type="region of interest" description="Disordered" evidence="1">
    <location>
        <begin position="33"/>
        <end position="102"/>
    </location>
</feature>
<reference evidence="3 4" key="1">
    <citation type="journal article" date="2016" name="Nat. Commun.">
        <title>Thousands of microbial genomes shed light on interconnected biogeochemical processes in an aquifer system.</title>
        <authorList>
            <person name="Anantharaman K."/>
            <person name="Brown C.T."/>
            <person name="Hug L.A."/>
            <person name="Sharon I."/>
            <person name="Castelle C.J."/>
            <person name="Probst A.J."/>
            <person name="Thomas B.C."/>
            <person name="Singh A."/>
            <person name="Wilkins M.J."/>
            <person name="Karaoz U."/>
            <person name="Brodie E.L."/>
            <person name="Williams K.H."/>
            <person name="Hubbard S.S."/>
            <person name="Banfield J.F."/>
        </authorList>
    </citation>
    <scope>NUCLEOTIDE SEQUENCE [LARGE SCALE GENOMIC DNA]</scope>
</reference>
<evidence type="ECO:0000313" key="4">
    <source>
        <dbReference type="Proteomes" id="UP000176377"/>
    </source>
</evidence>
<protein>
    <submittedName>
        <fullName evidence="3">Uncharacterized protein</fullName>
    </submittedName>
</protein>
<comment type="caution">
    <text evidence="3">The sequence shown here is derived from an EMBL/GenBank/DDBJ whole genome shotgun (WGS) entry which is preliminary data.</text>
</comment>
<evidence type="ECO:0000256" key="1">
    <source>
        <dbReference type="SAM" id="MobiDB-lite"/>
    </source>
</evidence>
<feature type="compositionally biased region" description="Gly residues" evidence="1">
    <location>
        <begin position="83"/>
        <end position="101"/>
    </location>
</feature>
<sequence length="335" mass="33840">MRALFALVSILVFILPQTTLAVFYNNTEVIEIGDGSPDEPSAPPSGGSDTGGTGGDSGGTTQTDQGTAGSSGTTGSGSSSGSSAGGGGGAGSESGGSGGSGVITQEDLVQALVIGGAITGISGDSSSQQGSEGAGASGSAGGTDGSSNSAASGSVPGSSGSASMIVHVIASKVRDALKDNADLQTMLQYWKRGTRTGPFSSDEYGLIAASTALRDSNVQEVTFTASKFEIVYRSRGYLLVVIPWSFPVRVSIVPDAVSLAERVDIKLPWYRFFVRKFFTNDSLTTDIDAVITETKKGNTDASADGTAIVFDAVSRFLKKKVGTIQDSIILGTPAS</sequence>
<proteinExistence type="predicted"/>
<feature type="chain" id="PRO_5009523800" evidence="2">
    <location>
        <begin position="22"/>
        <end position="335"/>
    </location>
</feature>
<gene>
    <name evidence="3" type="ORF">A2765_03945</name>
</gene>
<name>A0A1F6DE71_9BACT</name>